<dbReference type="OrthoDB" id="9771846at2"/>
<sequence length="340" mass="38630">MKETHHTPPIAVVILNWNGESLLRRYLPAVIDNTPGHIGEVIVADNGSSDGSMAYCREMGVRVLDLETNHGFAEGYNRAIALLTHPYILLLNSDVRVTPGWLEPLHDFIEAHPEVVSVQPKIRSERAPESFEYAGAQGGYMDRLGYPFCRGRIFATVEEDRGQYGDGEAQEVFWTTGAAMLVRRQAYIDAGGLDASFFAHQEEIDLCWRWQCLGHKLYVVPQSVVYHVGGASLSAENPRKTFLNFRNNLRMLHRNLPEDRLRKVFRLRRVLDLLAAAVFLLSGKPGDAKAVLKAWQDFRSSKPERRPIGDRAQAYKSLYQHSLLLRYHIARERTFSSLKR</sequence>
<comment type="similarity">
    <text evidence="1">Belongs to the glycosyltransferase 2 family.</text>
</comment>
<dbReference type="Gene3D" id="3.90.550.10">
    <property type="entry name" value="Spore Coat Polysaccharide Biosynthesis Protein SpsA, Chain A"/>
    <property type="match status" value="1"/>
</dbReference>
<dbReference type="PANTHER" id="PTHR43179:SF12">
    <property type="entry name" value="GALACTOFURANOSYLTRANSFERASE GLFT2"/>
    <property type="match status" value="1"/>
</dbReference>
<dbReference type="EMBL" id="JQJD01000047">
    <property type="protein sequence ID" value="KGN79738.1"/>
    <property type="molecule type" value="Genomic_DNA"/>
</dbReference>
<dbReference type="Proteomes" id="UP000030125">
    <property type="component" value="Unassembled WGS sequence"/>
</dbReference>
<evidence type="ECO:0000256" key="1">
    <source>
        <dbReference type="ARBA" id="ARBA00006739"/>
    </source>
</evidence>
<dbReference type="CDD" id="cd04186">
    <property type="entry name" value="GT_2_like_c"/>
    <property type="match status" value="1"/>
</dbReference>
<feature type="domain" description="Glycosyltransferase 2-like" evidence="4">
    <location>
        <begin position="12"/>
        <end position="124"/>
    </location>
</feature>
<dbReference type="RefSeq" id="WP_036852027.1">
    <property type="nucleotide sequence ID" value="NZ_JQJD01000047.1"/>
</dbReference>
<keyword evidence="6" id="KW-1185">Reference proteome</keyword>
<dbReference type="InterPro" id="IPR029044">
    <property type="entry name" value="Nucleotide-diphossugar_trans"/>
</dbReference>
<dbReference type="SUPFAM" id="SSF53448">
    <property type="entry name" value="Nucleotide-diphospho-sugar transferases"/>
    <property type="match status" value="1"/>
</dbReference>
<protein>
    <submittedName>
        <fullName evidence="5">Glycosyl transferase family 2</fullName>
    </submittedName>
</protein>
<comment type="caution">
    <text evidence="5">The sequence shown here is derived from an EMBL/GenBank/DDBJ whole genome shotgun (WGS) entry which is preliminary data.</text>
</comment>
<reference evidence="5 6" key="1">
    <citation type="submission" date="2014-08" db="EMBL/GenBank/DDBJ databases">
        <title>Porphyromonas cangingivalis strain:COT-109_OH1386 Genome sequencing.</title>
        <authorList>
            <person name="Wallis C."/>
            <person name="Deusch O."/>
            <person name="O'Flynn C."/>
            <person name="Davis I."/>
            <person name="Jospin G."/>
            <person name="Darling A.E."/>
            <person name="Coil D.A."/>
            <person name="Alexiev A."/>
            <person name="Horsfall A."/>
            <person name="Kirkwood N."/>
            <person name="Harris S."/>
            <person name="Eisen J.A."/>
        </authorList>
    </citation>
    <scope>NUCLEOTIDE SEQUENCE [LARGE SCALE GENOMIC DNA]</scope>
    <source>
        <strain evidence="6">COT-109 OH1386</strain>
    </source>
</reference>
<dbReference type="AlphaFoldDB" id="A0A0A2ELC0"/>
<dbReference type="InterPro" id="IPR001173">
    <property type="entry name" value="Glyco_trans_2-like"/>
</dbReference>
<accession>A0A0A2ELC0</accession>
<dbReference type="eggNOG" id="COG1216">
    <property type="taxonomic scope" value="Bacteria"/>
</dbReference>
<dbReference type="GO" id="GO:0016757">
    <property type="term" value="F:glycosyltransferase activity"/>
    <property type="evidence" value="ECO:0007669"/>
    <property type="project" value="UniProtKB-KW"/>
</dbReference>
<evidence type="ECO:0000259" key="4">
    <source>
        <dbReference type="Pfam" id="PF00535"/>
    </source>
</evidence>
<dbReference type="STRING" id="36874.HQ34_05510"/>
<evidence type="ECO:0000313" key="5">
    <source>
        <dbReference type="EMBL" id="KGN79738.1"/>
    </source>
</evidence>
<evidence type="ECO:0000256" key="2">
    <source>
        <dbReference type="ARBA" id="ARBA00022676"/>
    </source>
</evidence>
<dbReference type="Pfam" id="PF00535">
    <property type="entry name" value="Glycos_transf_2"/>
    <property type="match status" value="1"/>
</dbReference>
<keyword evidence="2" id="KW-0328">Glycosyltransferase</keyword>
<organism evidence="5 6">
    <name type="scientific">Porphyromonas cangingivalis</name>
    <dbReference type="NCBI Taxonomy" id="36874"/>
    <lineage>
        <taxon>Bacteria</taxon>
        <taxon>Pseudomonadati</taxon>
        <taxon>Bacteroidota</taxon>
        <taxon>Bacteroidia</taxon>
        <taxon>Bacteroidales</taxon>
        <taxon>Porphyromonadaceae</taxon>
        <taxon>Porphyromonas</taxon>
    </lineage>
</organism>
<gene>
    <name evidence="5" type="ORF">HQ35_06970</name>
</gene>
<evidence type="ECO:0000256" key="3">
    <source>
        <dbReference type="ARBA" id="ARBA00022679"/>
    </source>
</evidence>
<proteinExistence type="inferred from homology"/>
<name>A0A0A2ELC0_PORCN</name>
<dbReference type="PANTHER" id="PTHR43179">
    <property type="entry name" value="RHAMNOSYLTRANSFERASE WBBL"/>
    <property type="match status" value="1"/>
</dbReference>
<evidence type="ECO:0000313" key="6">
    <source>
        <dbReference type="Proteomes" id="UP000030125"/>
    </source>
</evidence>
<keyword evidence="3 5" id="KW-0808">Transferase</keyword>